<evidence type="ECO:0000313" key="3">
    <source>
        <dbReference type="Proteomes" id="UP000477722"/>
    </source>
</evidence>
<sequence>MTRDGTSEVNGAAGPGPSAPRHLAQPMAEDAREPLPMTGGERELLTGYLDWYRETLRLKCEGLTAAQLSERSVRPSGMSLHGLLRHLAGVERWWFRIQFGGQDLPLLFFSDEDPDQDFDWERSDPHADPAGALETWQRECARSRELVAATADLEATGTHLATGQPVSLRRVLLHLTAEYARHCGHADLLRERIDGATGH</sequence>
<dbReference type="Pfam" id="PF04978">
    <property type="entry name" value="MST"/>
    <property type="match status" value="1"/>
</dbReference>
<accession>A0A6G4WWR4</accession>
<organism evidence="2 3">
    <name type="scientific">Streptomyces boncukensis</name>
    <dbReference type="NCBI Taxonomy" id="2711219"/>
    <lineage>
        <taxon>Bacteria</taxon>
        <taxon>Bacillati</taxon>
        <taxon>Actinomycetota</taxon>
        <taxon>Actinomycetes</taxon>
        <taxon>Kitasatosporales</taxon>
        <taxon>Streptomycetaceae</taxon>
        <taxon>Streptomyces</taxon>
    </lineage>
</organism>
<dbReference type="Gene3D" id="1.20.120.450">
    <property type="entry name" value="dinb family like domain"/>
    <property type="match status" value="1"/>
</dbReference>
<reference evidence="2 3" key="1">
    <citation type="submission" date="2020-02" db="EMBL/GenBank/DDBJ databases">
        <title>Whole-genome analyses of novel actinobacteria.</title>
        <authorList>
            <person name="Sahin N."/>
            <person name="Tatar D."/>
        </authorList>
    </citation>
    <scope>NUCLEOTIDE SEQUENCE [LARGE SCALE GENOMIC DNA]</scope>
    <source>
        <strain evidence="2 3">SB3404</strain>
    </source>
</reference>
<keyword evidence="3" id="KW-1185">Reference proteome</keyword>
<dbReference type="AlphaFoldDB" id="A0A6G4WWR4"/>
<evidence type="ECO:0000256" key="1">
    <source>
        <dbReference type="SAM" id="MobiDB-lite"/>
    </source>
</evidence>
<dbReference type="EMBL" id="JAAKZZ010000117">
    <property type="protein sequence ID" value="NGO69453.1"/>
    <property type="molecule type" value="Genomic_DNA"/>
</dbReference>
<protein>
    <submittedName>
        <fullName evidence="2">DinB family protein</fullName>
    </submittedName>
</protein>
<feature type="region of interest" description="Disordered" evidence="1">
    <location>
        <begin position="1"/>
        <end position="38"/>
    </location>
</feature>
<dbReference type="InterPro" id="IPR007061">
    <property type="entry name" value="MST-like"/>
</dbReference>
<proteinExistence type="predicted"/>
<name>A0A6G4WWR4_9ACTN</name>
<comment type="caution">
    <text evidence="2">The sequence shown here is derived from an EMBL/GenBank/DDBJ whole genome shotgun (WGS) entry which is preliminary data.</text>
</comment>
<evidence type="ECO:0000313" key="2">
    <source>
        <dbReference type="EMBL" id="NGO69453.1"/>
    </source>
</evidence>
<dbReference type="Proteomes" id="UP000477722">
    <property type="component" value="Unassembled WGS sequence"/>
</dbReference>
<dbReference type="SUPFAM" id="SSF109854">
    <property type="entry name" value="DinB/YfiT-like putative metalloenzymes"/>
    <property type="match status" value="1"/>
</dbReference>
<dbReference type="InterPro" id="IPR034660">
    <property type="entry name" value="DinB/YfiT-like"/>
</dbReference>
<dbReference type="RefSeq" id="WP_165299142.1">
    <property type="nucleotide sequence ID" value="NZ_JAAKZZ010000117.1"/>
</dbReference>
<gene>
    <name evidence="2" type="ORF">G5C65_14035</name>
</gene>